<keyword evidence="2" id="KW-1185">Reference proteome</keyword>
<dbReference type="Ensembl" id="ENSCATT00000043390.1">
    <property type="protein sequence ID" value="ENSCATP00000019209.1"/>
    <property type="gene ID" value="ENSCATG00000033363.1"/>
</dbReference>
<name>A0A2K5M1Z9_CERAT</name>
<evidence type="ECO:0000313" key="2">
    <source>
        <dbReference type="Proteomes" id="UP000233060"/>
    </source>
</evidence>
<dbReference type="GeneTree" id="ENSGT00720000108834"/>
<evidence type="ECO:0000313" key="1">
    <source>
        <dbReference type="Ensembl" id="ENSCATP00000019209.1"/>
    </source>
</evidence>
<dbReference type="AlphaFoldDB" id="A0A2K5M1Z9"/>
<protein>
    <submittedName>
        <fullName evidence="1">Interacts with SUPT6H, CTD assembly factor 1</fullName>
    </submittedName>
</protein>
<organism evidence="1 2">
    <name type="scientific">Cercocebus atys</name>
    <name type="common">Sooty mangabey</name>
    <name type="synonym">Cercocebus torquatus atys</name>
    <dbReference type="NCBI Taxonomy" id="9531"/>
    <lineage>
        <taxon>Eukaryota</taxon>
        <taxon>Metazoa</taxon>
        <taxon>Chordata</taxon>
        <taxon>Craniata</taxon>
        <taxon>Vertebrata</taxon>
        <taxon>Euteleostomi</taxon>
        <taxon>Mammalia</taxon>
        <taxon>Eutheria</taxon>
        <taxon>Euarchontoglires</taxon>
        <taxon>Primates</taxon>
        <taxon>Haplorrhini</taxon>
        <taxon>Catarrhini</taxon>
        <taxon>Cercopithecidae</taxon>
        <taxon>Cercopithecinae</taxon>
        <taxon>Cercocebus</taxon>
    </lineage>
</organism>
<reference evidence="1" key="2">
    <citation type="submission" date="2025-09" db="UniProtKB">
        <authorList>
            <consortium name="Ensembl"/>
        </authorList>
    </citation>
    <scope>IDENTIFICATION</scope>
</reference>
<reference evidence="1" key="1">
    <citation type="submission" date="2025-08" db="UniProtKB">
        <authorList>
            <consortium name="Ensembl"/>
        </authorList>
    </citation>
    <scope>IDENTIFICATION</scope>
</reference>
<dbReference type="Proteomes" id="UP000233060">
    <property type="component" value="Unassembled WGS sequence"/>
</dbReference>
<proteinExistence type="predicted"/>
<accession>A0A2K5M1Z9</accession>
<sequence>MKRRICLGVTVSQAMKKKILLQTYLENLVMKRKKNLQVLTKKIWKKKKVKHR</sequence>
<dbReference type="Bgee" id="ENSCATG00000033363">
    <property type="expression patterns" value="Expressed in liver and 12 other cell types or tissues"/>
</dbReference>
<gene>
    <name evidence="1" type="primary">IWS1</name>
</gene>